<name>A0A1I3Z3F1_9GAMM</name>
<feature type="modified residue" description="4-aspartylphosphate" evidence="1">
    <location>
        <position position="54"/>
    </location>
</feature>
<dbReference type="InterPro" id="IPR043128">
    <property type="entry name" value="Rev_trsase/Diguanyl_cyclase"/>
</dbReference>
<dbReference type="InterPro" id="IPR001789">
    <property type="entry name" value="Sig_transdc_resp-reg_receiver"/>
</dbReference>
<protein>
    <submittedName>
        <fullName evidence="6">PAS domain S-box-containing protein/diguanylate cyclase (GGDEF) domain-containing protein</fullName>
    </submittedName>
</protein>
<evidence type="ECO:0000259" key="5">
    <source>
        <dbReference type="PROSITE" id="PS50887"/>
    </source>
</evidence>
<sequence length="696" mass="78255">MNSERKILIVDDDPVIILELSTLLKSLADIYVANSGESAIAIAKDIIPDIMLLDIGLPDIDGFNVLSELSNNESLRHINVIIVTAHGEFDNHLKSLSIGAVDFISKPVNEQLLGKKIRSVLINRTNITNTVKTRSQTQLEQLNNQFIHLLSMLTEAVIITDPKGKIELANDYSQSLFGYDDLTDININLIVPEKQLAHQDMVSTLINRNDFTPIFRQMTLSKHNGQTIEVEVGVSLHKNEMGYHFLYVIRDKFEKKLTQARLLKAALYDSLTDVYSREALQLDLEKTYGKTSNKACYVGCLLNIDRFSELNAVYGHNHCNQLLTKVAHELKQLLQNQPLRIYRVGGDLFIIKSTQPIEKVNYVKIKEVIQNAFSILLDTLSEQLEHKLSISGVMSFFASDILRNGAMVPMLEDAHKNYKLSGKTGELVFVENTTYSRTVQVAELAQSMLSGLDYACLSVVYQPKIDAANQVDSAEALLRWHNPRETPLNLLDFIGVAESTGVITDIGYFVLEQVCDMLNTVRKRVPDFDKKISVNLSIRQLADPNLVETFEGICKKHHIPAQQIIFEITESVMAENINLLTSVMHSLKTVGFGIAIDDFGTGQSNLSYLSQLPIDELKIDKSFIDKINAENGEYPIVDTVITMAKAMKLKVVAEGVETHIQANYLRAKSCDLIQGYYFYKPLTLTDWLELNQQLVE</sequence>
<evidence type="ECO:0000313" key="7">
    <source>
        <dbReference type="Proteomes" id="UP000198924"/>
    </source>
</evidence>
<evidence type="ECO:0000259" key="3">
    <source>
        <dbReference type="PROSITE" id="PS50112"/>
    </source>
</evidence>
<dbReference type="Proteomes" id="UP000198924">
    <property type="component" value="Unassembled WGS sequence"/>
</dbReference>
<dbReference type="Gene3D" id="3.20.20.450">
    <property type="entry name" value="EAL domain"/>
    <property type="match status" value="1"/>
</dbReference>
<keyword evidence="7" id="KW-1185">Reference proteome</keyword>
<dbReference type="Gene3D" id="3.30.450.20">
    <property type="entry name" value="PAS domain"/>
    <property type="match status" value="1"/>
</dbReference>
<evidence type="ECO:0000313" key="6">
    <source>
        <dbReference type="EMBL" id="SFK38604.1"/>
    </source>
</evidence>
<dbReference type="InterPro" id="IPR011006">
    <property type="entry name" value="CheY-like_superfamily"/>
</dbReference>
<dbReference type="CDD" id="cd01948">
    <property type="entry name" value="EAL"/>
    <property type="match status" value="1"/>
</dbReference>
<organism evidence="6 7">
    <name type="scientific">Methylophaga sulfidovorans</name>
    <dbReference type="NCBI Taxonomy" id="45496"/>
    <lineage>
        <taxon>Bacteria</taxon>
        <taxon>Pseudomonadati</taxon>
        <taxon>Pseudomonadota</taxon>
        <taxon>Gammaproteobacteria</taxon>
        <taxon>Thiotrichales</taxon>
        <taxon>Piscirickettsiaceae</taxon>
        <taxon>Methylophaga</taxon>
    </lineage>
</organism>
<dbReference type="SUPFAM" id="SSF55073">
    <property type="entry name" value="Nucleotide cyclase"/>
    <property type="match status" value="1"/>
</dbReference>
<dbReference type="PROSITE" id="PS50887">
    <property type="entry name" value="GGDEF"/>
    <property type="match status" value="1"/>
</dbReference>
<feature type="domain" description="Response regulatory" evidence="2">
    <location>
        <begin position="6"/>
        <end position="121"/>
    </location>
</feature>
<dbReference type="SMART" id="SM00052">
    <property type="entry name" value="EAL"/>
    <property type="match status" value="1"/>
</dbReference>
<dbReference type="InterPro" id="IPR000014">
    <property type="entry name" value="PAS"/>
</dbReference>
<feature type="domain" description="PAS" evidence="3">
    <location>
        <begin position="142"/>
        <end position="179"/>
    </location>
</feature>
<dbReference type="InterPro" id="IPR000160">
    <property type="entry name" value="GGDEF_dom"/>
</dbReference>
<feature type="domain" description="GGDEF" evidence="5">
    <location>
        <begin position="295"/>
        <end position="431"/>
    </location>
</feature>
<dbReference type="PANTHER" id="PTHR33121">
    <property type="entry name" value="CYCLIC DI-GMP PHOSPHODIESTERASE PDEF"/>
    <property type="match status" value="1"/>
</dbReference>
<reference evidence="7" key="1">
    <citation type="submission" date="2016-10" db="EMBL/GenBank/DDBJ databases">
        <authorList>
            <person name="Varghese N."/>
            <person name="Submissions S."/>
        </authorList>
    </citation>
    <scope>NUCLEOTIDE SEQUENCE [LARGE SCALE GENOMIC DNA]</scope>
    <source>
        <strain evidence="7">DSM 11578</strain>
    </source>
</reference>
<accession>A0A1I3Z3F1</accession>
<evidence type="ECO:0000256" key="1">
    <source>
        <dbReference type="PROSITE-ProRule" id="PRU00169"/>
    </source>
</evidence>
<dbReference type="SMART" id="SM00267">
    <property type="entry name" value="GGDEF"/>
    <property type="match status" value="1"/>
</dbReference>
<dbReference type="OrthoDB" id="9813913at2"/>
<dbReference type="PROSITE" id="PS50110">
    <property type="entry name" value="RESPONSE_REGULATORY"/>
    <property type="match status" value="1"/>
</dbReference>
<dbReference type="SMART" id="SM00448">
    <property type="entry name" value="REC"/>
    <property type="match status" value="1"/>
</dbReference>
<dbReference type="InterPro" id="IPR050706">
    <property type="entry name" value="Cyclic-di-GMP_PDE-like"/>
</dbReference>
<dbReference type="RefSeq" id="WP_091713855.1">
    <property type="nucleotide sequence ID" value="NZ_FOSH01000009.1"/>
</dbReference>
<dbReference type="SUPFAM" id="SSF141868">
    <property type="entry name" value="EAL domain-like"/>
    <property type="match status" value="1"/>
</dbReference>
<dbReference type="Gene3D" id="3.40.50.2300">
    <property type="match status" value="1"/>
</dbReference>
<dbReference type="PROSITE" id="PS50883">
    <property type="entry name" value="EAL"/>
    <property type="match status" value="1"/>
</dbReference>
<dbReference type="InterPro" id="IPR035919">
    <property type="entry name" value="EAL_sf"/>
</dbReference>
<dbReference type="Gene3D" id="3.30.70.270">
    <property type="match status" value="1"/>
</dbReference>
<dbReference type="SUPFAM" id="SSF55785">
    <property type="entry name" value="PYP-like sensor domain (PAS domain)"/>
    <property type="match status" value="1"/>
</dbReference>
<dbReference type="CDD" id="cd00130">
    <property type="entry name" value="PAS"/>
    <property type="match status" value="1"/>
</dbReference>
<gene>
    <name evidence="6" type="ORF">SAMN04488079_109120</name>
</gene>
<dbReference type="PROSITE" id="PS50112">
    <property type="entry name" value="PAS"/>
    <property type="match status" value="1"/>
</dbReference>
<feature type="domain" description="EAL" evidence="4">
    <location>
        <begin position="441"/>
        <end position="695"/>
    </location>
</feature>
<dbReference type="InterPro" id="IPR029787">
    <property type="entry name" value="Nucleotide_cyclase"/>
</dbReference>
<dbReference type="InterPro" id="IPR035965">
    <property type="entry name" value="PAS-like_dom_sf"/>
</dbReference>
<dbReference type="Pfam" id="PF00563">
    <property type="entry name" value="EAL"/>
    <property type="match status" value="1"/>
</dbReference>
<proteinExistence type="predicted"/>
<dbReference type="PANTHER" id="PTHR33121:SF79">
    <property type="entry name" value="CYCLIC DI-GMP PHOSPHODIESTERASE PDED-RELATED"/>
    <property type="match status" value="1"/>
</dbReference>
<dbReference type="GO" id="GO:0000160">
    <property type="term" value="P:phosphorelay signal transduction system"/>
    <property type="evidence" value="ECO:0007669"/>
    <property type="project" value="InterPro"/>
</dbReference>
<dbReference type="InterPro" id="IPR001633">
    <property type="entry name" value="EAL_dom"/>
</dbReference>
<dbReference type="Pfam" id="PF00072">
    <property type="entry name" value="Response_reg"/>
    <property type="match status" value="1"/>
</dbReference>
<evidence type="ECO:0000259" key="4">
    <source>
        <dbReference type="PROSITE" id="PS50883"/>
    </source>
</evidence>
<dbReference type="SUPFAM" id="SSF52172">
    <property type="entry name" value="CheY-like"/>
    <property type="match status" value="1"/>
</dbReference>
<dbReference type="EMBL" id="FOSH01000009">
    <property type="protein sequence ID" value="SFK38604.1"/>
    <property type="molecule type" value="Genomic_DNA"/>
</dbReference>
<dbReference type="NCBIfam" id="TIGR00229">
    <property type="entry name" value="sensory_box"/>
    <property type="match status" value="1"/>
</dbReference>
<evidence type="ECO:0000259" key="2">
    <source>
        <dbReference type="PROSITE" id="PS50110"/>
    </source>
</evidence>
<dbReference type="STRING" id="45496.SAMN04488079_109120"/>
<dbReference type="Pfam" id="PF00990">
    <property type="entry name" value="GGDEF"/>
    <property type="match status" value="1"/>
</dbReference>
<dbReference type="GO" id="GO:0071111">
    <property type="term" value="F:cyclic-guanylate-specific phosphodiesterase activity"/>
    <property type="evidence" value="ECO:0007669"/>
    <property type="project" value="InterPro"/>
</dbReference>
<dbReference type="AlphaFoldDB" id="A0A1I3Z3F1"/>
<dbReference type="NCBIfam" id="TIGR00254">
    <property type="entry name" value="GGDEF"/>
    <property type="match status" value="1"/>
</dbReference>
<keyword evidence="1" id="KW-0597">Phosphoprotein</keyword>